<evidence type="ECO:0000313" key="2">
    <source>
        <dbReference type="Proteomes" id="UP000789706"/>
    </source>
</evidence>
<gene>
    <name evidence="1" type="ORF">DEBURN_LOCUS2484</name>
</gene>
<dbReference type="Pfam" id="PF12784">
    <property type="entry name" value="PDDEXK_2"/>
    <property type="match status" value="1"/>
</dbReference>
<dbReference type="PANTHER" id="PTHR41317:SF1">
    <property type="entry name" value="PD-(D_E)XK NUCLEASE FAMILY TRANSPOSASE"/>
    <property type="match status" value="1"/>
</dbReference>
<protein>
    <submittedName>
        <fullName evidence="1">10479_t:CDS:1</fullName>
    </submittedName>
</protein>
<reference evidence="1" key="1">
    <citation type="submission" date="2021-06" db="EMBL/GenBank/DDBJ databases">
        <authorList>
            <person name="Kallberg Y."/>
            <person name="Tangrot J."/>
            <person name="Rosling A."/>
        </authorList>
    </citation>
    <scope>NUCLEOTIDE SEQUENCE</scope>
    <source>
        <strain evidence="1">AZ414A</strain>
    </source>
</reference>
<dbReference type="PANTHER" id="PTHR41317">
    <property type="entry name" value="PD-(D_E)XK NUCLEASE FAMILY TRANSPOSASE"/>
    <property type="match status" value="1"/>
</dbReference>
<dbReference type="AlphaFoldDB" id="A0A9N8VPW5"/>
<dbReference type="NCBIfam" id="TIGR01784">
    <property type="entry name" value="T_den_put_tspse"/>
    <property type="match status" value="1"/>
</dbReference>
<name>A0A9N8VPW5_9GLOM</name>
<dbReference type="InterPro" id="IPR010106">
    <property type="entry name" value="RpnA"/>
</dbReference>
<sequence>MSKMVVYSLIKQSSMRFNQLRNLKTARRFFDPKNDVAFKKIFGVESNKPLLLSLLNLTLRRKDDDMIEDVNLLPQEKIPQFKKSILDVVCCDKKGRRYIVEIQNKRLSSFIQRLEYCASRTYSEQLFQGADYLELKPVILLTIVNHNIFPNSVQYISYHTNREEEEINKCFLPNISYIFIELPKFDKCREQLKTSEDYWIHLLKEASNETKPPKEVPDEIQKAYDILEQYNWTEVERISYEKTRMAILDDEDAIRTAVGEAVSEIAKKLLKEGVSHEIISKVSDLSTSRVGQK</sequence>
<comment type="caution">
    <text evidence="1">The sequence shown here is derived from an EMBL/GenBank/DDBJ whole genome shotgun (WGS) entry which is preliminary data.</text>
</comment>
<organism evidence="1 2">
    <name type="scientific">Diversispora eburnea</name>
    <dbReference type="NCBI Taxonomy" id="1213867"/>
    <lineage>
        <taxon>Eukaryota</taxon>
        <taxon>Fungi</taxon>
        <taxon>Fungi incertae sedis</taxon>
        <taxon>Mucoromycota</taxon>
        <taxon>Glomeromycotina</taxon>
        <taxon>Glomeromycetes</taxon>
        <taxon>Diversisporales</taxon>
        <taxon>Diversisporaceae</taxon>
        <taxon>Diversispora</taxon>
    </lineage>
</organism>
<proteinExistence type="predicted"/>
<accession>A0A9N8VPW5</accession>
<dbReference type="EMBL" id="CAJVPK010000136">
    <property type="protein sequence ID" value="CAG8457290.1"/>
    <property type="molecule type" value="Genomic_DNA"/>
</dbReference>
<dbReference type="OrthoDB" id="2398125at2759"/>
<keyword evidence="2" id="KW-1185">Reference proteome</keyword>
<dbReference type="Proteomes" id="UP000789706">
    <property type="component" value="Unassembled WGS sequence"/>
</dbReference>
<evidence type="ECO:0000313" key="1">
    <source>
        <dbReference type="EMBL" id="CAG8457290.1"/>
    </source>
</evidence>